<reference evidence="4 5" key="1">
    <citation type="submission" date="2024-03" db="EMBL/GenBank/DDBJ databases">
        <title>The Acrasis kona genome and developmental transcriptomes reveal deep origins of eukaryotic multicellular pathways.</title>
        <authorList>
            <person name="Sheikh S."/>
            <person name="Fu C.-J."/>
            <person name="Brown M.W."/>
            <person name="Baldauf S.L."/>
        </authorList>
    </citation>
    <scope>NUCLEOTIDE SEQUENCE [LARGE SCALE GENOMIC DNA]</scope>
    <source>
        <strain evidence="4 5">ATCC MYA-3509</strain>
    </source>
</reference>
<dbReference type="CDD" id="cd09917">
    <property type="entry name" value="F-box_SF"/>
    <property type="match status" value="1"/>
</dbReference>
<keyword evidence="2" id="KW-0677">Repeat</keyword>
<dbReference type="Proteomes" id="UP001431209">
    <property type="component" value="Unassembled WGS sequence"/>
</dbReference>
<dbReference type="Gene3D" id="2.120.10.80">
    <property type="entry name" value="Kelch-type beta propeller"/>
    <property type="match status" value="2"/>
</dbReference>
<keyword evidence="1" id="KW-0880">Kelch repeat</keyword>
<sequence length="661" mass="75184">MTTPNNMRIPAKQIDENYANTIVSPGSFDITNMPDEVVLHILFYMTARELLLSCALVSKHFQSLAYCERLWWHHIFALNQHYKREWTAEGEPVGFSSMLTPITPGLRTPSTCGSAYGSAMSSRSLSRMTWKKDRYVYEVGLDERFDRIYSFYENDKNATHVLNPRHYFLESCLVQESATDGDYARDGINDQARAQVGKNGSGTNGYLDRNMTLEVKISKSGKAPFKRHRLTMTSVLAPSQSVSSPLLPSSDRFNFNTPTTPTTPTLCQSPSTPQSPLMYISNEYIKPFNQLVANAFNNIRGKQQVNFNHRSICVIGGYSERVQTDSREEVGINMFDCGKQAFRSKNMVDGFVKSDKPNLYGKHSAVLFDEDETRGIQGRIFLFGGSDGTQVLDDLYIYDLDRRTFLKTETFGDQKPAPRVNHCACRVGENHMYLLGGGVGKDMVPSDEVWILNTDTLHWTLVDQANNDVFTPRLGFTVTSINDKILLHGGAYWVQNRHEARWREAYKQTMLFDTKTCWWTLLKTTGCGPDVGSFPTSCLIGTQWFFISGATENNVTEDIYCFDTVLYRWRHMKEKGYHADGLSCCPYTHYGPNRQQKILVFGGYRYQPLEKVCVLNVKWVDIMVKNGIMPLKQQNDKPTEIPGIVTPVDHHHDVEMTFGYP</sequence>
<name>A0AAW2YIZ5_9EUKA</name>
<dbReference type="SUPFAM" id="SSF117281">
    <property type="entry name" value="Kelch motif"/>
    <property type="match status" value="1"/>
</dbReference>
<dbReference type="Pfam" id="PF24681">
    <property type="entry name" value="Kelch_KLHDC2_KLHL20_DRC7"/>
    <property type="match status" value="1"/>
</dbReference>
<keyword evidence="5" id="KW-1185">Reference proteome</keyword>
<evidence type="ECO:0000259" key="3">
    <source>
        <dbReference type="PROSITE" id="PS50181"/>
    </source>
</evidence>
<dbReference type="PANTHER" id="PTHR46093:SF18">
    <property type="entry name" value="FIBRONECTIN TYPE-III DOMAIN-CONTAINING PROTEIN"/>
    <property type="match status" value="1"/>
</dbReference>
<dbReference type="PANTHER" id="PTHR46093">
    <property type="entry name" value="ACYL-COA-BINDING DOMAIN-CONTAINING PROTEIN 5"/>
    <property type="match status" value="1"/>
</dbReference>
<dbReference type="Gene3D" id="1.20.1280.50">
    <property type="match status" value="1"/>
</dbReference>
<organism evidence="4 5">
    <name type="scientific">Acrasis kona</name>
    <dbReference type="NCBI Taxonomy" id="1008807"/>
    <lineage>
        <taxon>Eukaryota</taxon>
        <taxon>Discoba</taxon>
        <taxon>Heterolobosea</taxon>
        <taxon>Tetramitia</taxon>
        <taxon>Eutetramitia</taxon>
        <taxon>Acrasidae</taxon>
        <taxon>Acrasis</taxon>
    </lineage>
</organism>
<proteinExistence type="predicted"/>
<evidence type="ECO:0000313" key="4">
    <source>
        <dbReference type="EMBL" id="KAL0477197.1"/>
    </source>
</evidence>
<dbReference type="Pfam" id="PF01344">
    <property type="entry name" value="Kelch_1"/>
    <property type="match status" value="1"/>
</dbReference>
<feature type="domain" description="F-box" evidence="3">
    <location>
        <begin position="27"/>
        <end position="74"/>
    </location>
</feature>
<dbReference type="InterPro" id="IPR001810">
    <property type="entry name" value="F-box_dom"/>
</dbReference>
<dbReference type="SUPFAM" id="SSF81383">
    <property type="entry name" value="F-box domain"/>
    <property type="match status" value="1"/>
</dbReference>
<comment type="caution">
    <text evidence="4">The sequence shown here is derived from an EMBL/GenBank/DDBJ whole genome shotgun (WGS) entry which is preliminary data.</text>
</comment>
<dbReference type="PROSITE" id="PS50181">
    <property type="entry name" value="FBOX"/>
    <property type="match status" value="1"/>
</dbReference>
<dbReference type="Pfam" id="PF12937">
    <property type="entry name" value="F-box-like"/>
    <property type="match status" value="1"/>
</dbReference>
<dbReference type="InterPro" id="IPR006652">
    <property type="entry name" value="Kelch_1"/>
</dbReference>
<dbReference type="EMBL" id="JAOPGA020000150">
    <property type="protein sequence ID" value="KAL0477197.1"/>
    <property type="molecule type" value="Genomic_DNA"/>
</dbReference>
<gene>
    <name evidence="4" type="ORF">AKO1_005893</name>
</gene>
<accession>A0AAW2YIZ5</accession>
<dbReference type="SMART" id="SM00256">
    <property type="entry name" value="FBOX"/>
    <property type="match status" value="1"/>
</dbReference>
<evidence type="ECO:0000256" key="2">
    <source>
        <dbReference type="ARBA" id="ARBA00022737"/>
    </source>
</evidence>
<evidence type="ECO:0000256" key="1">
    <source>
        <dbReference type="ARBA" id="ARBA00022441"/>
    </source>
</evidence>
<evidence type="ECO:0000313" key="5">
    <source>
        <dbReference type="Proteomes" id="UP001431209"/>
    </source>
</evidence>
<dbReference type="InterPro" id="IPR036047">
    <property type="entry name" value="F-box-like_dom_sf"/>
</dbReference>
<protein>
    <recommendedName>
        <fullName evidence="3">F-box domain-containing protein</fullName>
    </recommendedName>
</protein>
<dbReference type="InterPro" id="IPR015915">
    <property type="entry name" value="Kelch-typ_b-propeller"/>
</dbReference>
<dbReference type="AlphaFoldDB" id="A0AAW2YIZ5"/>